<gene>
    <name evidence="1" type="ORF">V6N11_031657</name>
</gene>
<comment type="caution">
    <text evidence="1">The sequence shown here is derived from an EMBL/GenBank/DDBJ whole genome shotgun (WGS) entry which is preliminary data.</text>
</comment>
<evidence type="ECO:0000313" key="2">
    <source>
        <dbReference type="Proteomes" id="UP001396334"/>
    </source>
</evidence>
<protein>
    <submittedName>
        <fullName evidence="1">Uncharacterized protein</fullName>
    </submittedName>
</protein>
<sequence length="218" mass="24050">MECRLALQWFCKLRVGVSRFLDDNDGSVMSCFGVVMSSPTADGCAEWLVALLEFGNNFDILKMMANLRFIEAEIGELDSLNFEDEHQVEGSESWLLRVDFGKPNHGGARHNKPGIVLTKRDVVDAKNSPTMGQEVGAFIPQIAHVAAANDDRGKGLSVDDTKGCHFKRSHDRKENKGSLVIKKACPGTSASTNIVEDEIEDTLTRKVLKTMEVGFQPH</sequence>
<reference evidence="1 2" key="1">
    <citation type="journal article" date="2024" name="G3 (Bethesda)">
        <title>Genome assembly of Hibiscus sabdariffa L. provides insights into metabolisms of medicinal natural products.</title>
        <authorList>
            <person name="Kim T."/>
        </authorList>
    </citation>
    <scope>NUCLEOTIDE SEQUENCE [LARGE SCALE GENOMIC DNA]</scope>
    <source>
        <strain evidence="1">TK-2024</strain>
        <tissue evidence="1">Old leaves</tissue>
    </source>
</reference>
<organism evidence="1 2">
    <name type="scientific">Hibiscus sabdariffa</name>
    <name type="common">roselle</name>
    <dbReference type="NCBI Taxonomy" id="183260"/>
    <lineage>
        <taxon>Eukaryota</taxon>
        <taxon>Viridiplantae</taxon>
        <taxon>Streptophyta</taxon>
        <taxon>Embryophyta</taxon>
        <taxon>Tracheophyta</taxon>
        <taxon>Spermatophyta</taxon>
        <taxon>Magnoliopsida</taxon>
        <taxon>eudicotyledons</taxon>
        <taxon>Gunneridae</taxon>
        <taxon>Pentapetalae</taxon>
        <taxon>rosids</taxon>
        <taxon>malvids</taxon>
        <taxon>Malvales</taxon>
        <taxon>Malvaceae</taxon>
        <taxon>Malvoideae</taxon>
        <taxon>Hibiscus</taxon>
    </lineage>
</organism>
<dbReference type="EMBL" id="JBBPBN010000010">
    <property type="protein sequence ID" value="KAK9030227.1"/>
    <property type="molecule type" value="Genomic_DNA"/>
</dbReference>
<keyword evidence="2" id="KW-1185">Reference proteome</keyword>
<name>A0ABR2SYL2_9ROSI</name>
<proteinExistence type="predicted"/>
<evidence type="ECO:0000313" key="1">
    <source>
        <dbReference type="EMBL" id="KAK9030227.1"/>
    </source>
</evidence>
<accession>A0ABR2SYL2</accession>
<dbReference type="Proteomes" id="UP001396334">
    <property type="component" value="Unassembled WGS sequence"/>
</dbReference>